<evidence type="ECO:0000256" key="1">
    <source>
        <dbReference type="SAM" id="Phobius"/>
    </source>
</evidence>
<comment type="caution">
    <text evidence="4">The sequence shown here is derived from an EMBL/GenBank/DDBJ whole genome shotgun (WGS) entry which is preliminary data.</text>
</comment>
<dbReference type="InterPro" id="IPR012464">
    <property type="entry name" value="DUF1676"/>
</dbReference>
<organism evidence="4 6">
    <name type="scientific">Arctia plantaginis</name>
    <name type="common">Wood tiger moth</name>
    <name type="synonym">Phalaena plantaginis</name>
    <dbReference type="NCBI Taxonomy" id="874455"/>
    <lineage>
        <taxon>Eukaryota</taxon>
        <taxon>Metazoa</taxon>
        <taxon>Ecdysozoa</taxon>
        <taxon>Arthropoda</taxon>
        <taxon>Hexapoda</taxon>
        <taxon>Insecta</taxon>
        <taxon>Pterygota</taxon>
        <taxon>Neoptera</taxon>
        <taxon>Endopterygota</taxon>
        <taxon>Lepidoptera</taxon>
        <taxon>Glossata</taxon>
        <taxon>Ditrysia</taxon>
        <taxon>Noctuoidea</taxon>
        <taxon>Erebidae</taxon>
        <taxon>Arctiinae</taxon>
        <taxon>Arctia</taxon>
    </lineage>
</organism>
<feature type="chain" id="PRO_5036273202" evidence="2">
    <location>
        <begin position="18"/>
        <end position="196"/>
    </location>
</feature>
<dbReference type="OrthoDB" id="8190250at2759"/>
<feature type="transmembrane region" description="Helical" evidence="1">
    <location>
        <begin position="129"/>
        <end position="152"/>
    </location>
</feature>
<feature type="signal peptide" evidence="2">
    <location>
        <begin position="1"/>
        <end position="17"/>
    </location>
</feature>
<evidence type="ECO:0000313" key="3">
    <source>
        <dbReference type="EMBL" id="CAB3222935.1"/>
    </source>
</evidence>
<dbReference type="PANTHER" id="PTHR21879:SF23">
    <property type="entry name" value="IP06949P"/>
    <property type="match status" value="1"/>
</dbReference>
<dbReference type="EMBL" id="CADEBC010000123">
    <property type="protein sequence ID" value="CAB3222935.1"/>
    <property type="molecule type" value="Genomic_DNA"/>
</dbReference>
<evidence type="ECO:0000256" key="2">
    <source>
        <dbReference type="SAM" id="SignalP"/>
    </source>
</evidence>
<dbReference type="EMBL" id="CADEBD010000553">
    <property type="protein sequence ID" value="CAB3257629.1"/>
    <property type="molecule type" value="Genomic_DNA"/>
</dbReference>
<dbReference type="AlphaFoldDB" id="A0A8S1BGE9"/>
<dbReference type="GO" id="GO:0016020">
    <property type="term" value="C:membrane"/>
    <property type="evidence" value="ECO:0007669"/>
    <property type="project" value="TreeGrafter"/>
</dbReference>
<keyword evidence="2" id="KW-0732">Signal</keyword>
<evidence type="ECO:0000313" key="6">
    <source>
        <dbReference type="Proteomes" id="UP000494256"/>
    </source>
</evidence>
<protein>
    <submittedName>
        <fullName evidence="4">Uncharacterized protein</fullName>
    </submittedName>
</protein>
<proteinExistence type="predicted"/>
<sequence>MYRKLTIFVTLCGFTIGSFLDGDIDLADGVKLVKIETNSIEDGSRSFGDNSALTRMAKFLEGHELHVRLPNLIEKERVTQYLADTLKLVDSSYKENAATGRGKGGGGGGVAIIGMMFAKAMGAMGLGGVGFLTMKALAVSALALLLSAVVGVKKLTSHEGHDDHQVIYAGHHGHHRRKRDITPLPYRGWTEYEDKE</sequence>
<keyword evidence="1" id="KW-1133">Transmembrane helix</keyword>
<keyword evidence="1" id="KW-0472">Membrane</keyword>
<gene>
    <name evidence="3" type="ORF">APLA_LOCUS1365</name>
    <name evidence="4" type="ORF">APLA_LOCUS15949</name>
</gene>
<dbReference type="Proteomes" id="UP000494106">
    <property type="component" value="Unassembled WGS sequence"/>
</dbReference>
<accession>A0A8S1BGE9</accession>
<keyword evidence="1" id="KW-0812">Transmembrane</keyword>
<keyword evidence="5" id="KW-1185">Reference proteome</keyword>
<evidence type="ECO:0000313" key="5">
    <source>
        <dbReference type="Proteomes" id="UP000494106"/>
    </source>
</evidence>
<evidence type="ECO:0000313" key="4">
    <source>
        <dbReference type="EMBL" id="CAB3257629.1"/>
    </source>
</evidence>
<dbReference type="Pfam" id="PF07898">
    <property type="entry name" value="DUF1676"/>
    <property type="match status" value="1"/>
</dbReference>
<dbReference type="Proteomes" id="UP000494256">
    <property type="component" value="Unassembled WGS sequence"/>
</dbReference>
<reference evidence="5 6" key="1">
    <citation type="submission" date="2020-04" db="EMBL/GenBank/DDBJ databases">
        <authorList>
            <person name="Wallbank WR R."/>
            <person name="Pardo Diaz C."/>
            <person name="Kozak K."/>
            <person name="Martin S."/>
            <person name="Jiggins C."/>
            <person name="Moest M."/>
            <person name="Warren A I."/>
            <person name="Byers J.R.P. K."/>
            <person name="Montejo-Kovacevich G."/>
            <person name="Yen C E."/>
        </authorList>
    </citation>
    <scope>NUCLEOTIDE SEQUENCE [LARGE SCALE GENOMIC DNA]</scope>
</reference>
<dbReference type="PANTHER" id="PTHR21879">
    <property type="entry name" value="FI03362P-RELATED-RELATED"/>
    <property type="match status" value="1"/>
</dbReference>
<name>A0A8S1BGE9_ARCPL</name>